<proteinExistence type="inferred from homology"/>
<dbReference type="RefSeq" id="WP_093538106.1">
    <property type="nucleotide sequence ID" value="NZ_FOXU01000008.1"/>
</dbReference>
<dbReference type="SUPFAM" id="SSF51735">
    <property type="entry name" value="NAD(P)-binding Rossmann-fold domains"/>
    <property type="match status" value="1"/>
</dbReference>
<dbReference type="GO" id="GO:0019752">
    <property type="term" value="P:carboxylic acid metabolic process"/>
    <property type="evidence" value="ECO:0007669"/>
    <property type="project" value="UniProtKB-ARBA"/>
</dbReference>
<name>A0A1I6AM11_9BACI</name>
<dbReference type="STRING" id="126156.SAMN05421670_3463"/>
<dbReference type="PANTHER" id="PTHR13812:SF19">
    <property type="entry name" value="KETIMINE REDUCTASE MU-CRYSTALLIN"/>
    <property type="match status" value="1"/>
</dbReference>
<dbReference type="InterPro" id="IPR003462">
    <property type="entry name" value="ODC_Mu_crystall"/>
</dbReference>
<dbReference type="InterPro" id="IPR023401">
    <property type="entry name" value="ODC_N"/>
</dbReference>
<dbReference type="Gene3D" id="3.40.50.720">
    <property type="entry name" value="NAD(P)-binding Rossmann-like Domain"/>
    <property type="match status" value="1"/>
</dbReference>
<reference evidence="3" key="1">
    <citation type="submission" date="2016-10" db="EMBL/GenBank/DDBJ databases">
        <authorList>
            <person name="Varghese N."/>
            <person name="Submissions S."/>
        </authorList>
    </citation>
    <scope>NUCLEOTIDE SEQUENCE [LARGE SCALE GENOMIC DNA]</scope>
    <source>
        <strain evidence="3">DSM 11706</strain>
    </source>
</reference>
<dbReference type="GO" id="GO:0016491">
    <property type="term" value="F:oxidoreductase activity"/>
    <property type="evidence" value="ECO:0007669"/>
    <property type="project" value="UniProtKB-ARBA"/>
</dbReference>
<dbReference type="AlphaFoldDB" id="A0A1I6AM11"/>
<dbReference type="GO" id="GO:0005737">
    <property type="term" value="C:cytoplasm"/>
    <property type="evidence" value="ECO:0007669"/>
    <property type="project" value="TreeGrafter"/>
</dbReference>
<dbReference type="Gene3D" id="3.30.1780.10">
    <property type="entry name" value="ornithine cyclodeaminase, domain 1"/>
    <property type="match status" value="1"/>
</dbReference>
<dbReference type="FunFam" id="3.40.50.720:FF:000311">
    <property type="entry name" value="Ornithine cyclodeaminase"/>
    <property type="match status" value="1"/>
</dbReference>
<protein>
    <submittedName>
        <fullName evidence="2">Ornithine cyclodeaminase</fullName>
    </submittedName>
</protein>
<gene>
    <name evidence="2" type="ORF">SAMN05421670_3463</name>
</gene>
<keyword evidence="3" id="KW-1185">Reference proteome</keyword>
<dbReference type="PANTHER" id="PTHR13812">
    <property type="entry name" value="KETIMINE REDUCTASE MU-CRYSTALLIN"/>
    <property type="match status" value="1"/>
</dbReference>
<organism evidence="2 3">
    <name type="scientific">Psychrobacillus psychrotolerans</name>
    <dbReference type="NCBI Taxonomy" id="126156"/>
    <lineage>
        <taxon>Bacteria</taxon>
        <taxon>Bacillati</taxon>
        <taxon>Bacillota</taxon>
        <taxon>Bacilli</taxon>
        <taxon>Bacillales</taxon>
        <taxon>Bacillaceae</taxon>
        <taxon>Psychrobacillus</taxon>
    </lineage>
</organism>
<comment type="similarity">
    <text evidence="1">Belongs to the ornithine cyclodeaminase/mu-crystallin family.</text>
</comment>
<dbReference type="PIRSF" id="PIRSF001439">
    <property type="entry name" value="CryM"/>
    <property type="match status" value="1"/>
</dbReference>
<dbReference type="Proteomes" id="UP000198734">
    <property type="component" value="Unassembled WGS sequence"/>
</dbReference>
<evidence type="ECO:0000313" key="2">
    <source>
        <dbReference type="EMBL" id="SFQ69726.1"/>
    </source>
</evidence>
<accession>A0A1I6AM11</accession>
<evidence type="ECO:0000256" key="1">
    <source>
        <dbReference type="ARBA" id="ARBA00008903"/>
    </source>
</evidence>
<dbReference type="OrthoDB" id="9792005at2"/>
<dbReference type="InterPro" id="IPR036291">
    <property type="entry name" value="NAD(P)-bd_dom_sf"/>
</dbReference>
<dbReference type="Pfam" id="PF02423">
    <property type="entry name" value="OCD_Mu_crystall"/>
    <property type="match status" value="1"/>
</dbReference>
<evidence type="ECO:0000313" key="3">
    <source>
        <dbReference type="Proteomes" id="UP000198734"/>
    </source>
</evidence>
<dbReference type="EMBL" id="FOXU01000008">
    <property type="protein sequence ID" value="SFQ69726.1"/>
    <property type="molecule type" value="Genomic_DNA"/>
</dbReference>
<sequence length="327" mass="35780">MLIVNEQQIMRTYNMNEAIKDVEEVLKAKVAEKISNPHRTVIEFPQHEASALYMPSADLVEEVTAVKVVTIYPNNPTNGKPTTQGVVLLSDTKNGEHVAMLNASYLTRLRTGALSAIATNYLARKNAKVLTVIGTGAMAFEQTLGVLAVRDIDRIILFNRTAKKAQQFGEQLKDFGIEVPFEIAEDVSVAVRQAHIICCATRSVEPVFNGNDLQPGTHINGVGSYLPHMLELDVTTIKRASKVVVDDLAGVKDEAGELIHAESIGEWSFNDVHGEIGQLVARQVNGREEEDEITIFKSVGAAYFDLAVAKGAYIKAKEKNIGTHIEV</sequence>